<evidence type="ECO:0000256" key="4">
    <source>
        <dbReference type="ARBA" id="ARBA00022960"/>
    </source>
</evidence>
<feature type="signal peptide" evidence="10">
    <location>
        <begin position="1"/>
        <end position="22"/>
    </location>
</feature>
<dbReference type="NCBIfam" id="NF008668">
    <property type="entry name" value="PRK11669.1"/>
    <property type="match status" value="1"/>
</dbReference>
<gene>
    <name evidence="12" type="primary">pbpG</name>
    <name evidence="12" type="ORF">NE535_01895</name>
</gene>
<accession>A0A9X2WJL9</accession>
<feature type="active site" evidence="7">
    <location>
        <position position="120"/>
    </location>
</feature>
<proteinExistence type="inferred from homology"/>
<evidence type="ECO:0000256" key="2">
    <source>
        <dbReference type="ARBA" id="ARBA00022729"/>
    </source>
</evidence>
<dbReference type="GO" id="GO:0009002">
    <property type="term" value="F:serine-type D-Ala-D-Ala carboxypeptidase activity"/>
    <property type="evidence" value="ECO:0007669"/>
    <property type="project" value="InterPro"/>
</dbReference>
<dbReference type="Gene3D" id="3.40.710.10">
    <property type="entry name" value="DD-peptidase/beta-lactamase superfamily"/>
    <property type="match status" value="1"/>
</dbReference>
<evidence type="ECO:0000313" key="13">
    <source>
        <dbReference type="Proteomes" id="UP001155546"/>
    </source>
</evidence>
<feature type="chain" id="PRO_5040899155" evidence="10">
    <location>
        <begin position="23"/>
        <end position="295"/>
    </location>
</feature>
<evidence type="ECO:0000256" key="6">
    <source>
        <dbReference type="ARBA" id="ARBA00023316"/>
    </source>
</evidence>
<keyword evidence="2 10" id="KW-0732">Signal</keyword>
<organism evidence="12 13">
    <name type="scientific">Shewanella holmiensis</name>
    <dbReference type="NCBI Taxonomy" id="2952222"/>
    <lineage>
        <taxon>Bacteria</taxon>
        <taxon>Pseudomonadati</taxon>
        <taxon>Pseudomonadota</taxon>
        <taxon>Gammaproteobacteria</taxon>
        <taxon>Alteromonadales</taxon>
        <taxon>Shewanellaceae</taxon>
        <taxon>Shewanella</taxon>
    </lineage>
</organism>
<evidence type="ECO:0000256" key="1">
    <source>
        <dbReference type="ARBA" id="ARBA00007164"/>
    </source>
</evidence>
<keyword evidence="3 12" id="KW-0378">Hydrolase</keyword>
<evidence type="ECO:0000256" key="9">
    <source>
        <dbReference type="RuleBase" id="RU004016"/>
    </source>
</evidence>
<evidence type="ECO:0000256" key="3">
    <source>
        <dbReference type="ARBA" id="ARBA00022801"/>
    </source>
</evidence>
<dbReference type="Proteomes" id="UP001155546">
    <property type="component" value="Unassembled WGS sequence"/>
</dbReference>
<keyword evidence="5" id="KW-0573">Peptidoglycan synthesis</keyword>
<dbReference type="Pfam" id="PF00768">
    <property type="entry name" value="Peptidase_S11"/>
    <property type="match status" value="1"/>
</dbReference>
<evidence type="ECO:0000313" key="12">
    <source>
        <dbReference type="EMBL" id="MCT7940558.1"/>
    </source>
</evidence>
<dbReference type="GO" id="GO:0071555">
    <property type="term" value="P:cell wall organization"/>
    <property type="evidence" value="ECO:0007669"/>
    <property type="project" value="UniProtKB-KW"/>
</dbReference>
<dbReference type="EC" id="3.4.21.-" evidence="12"/>
<dbReference type="PRINTS" id="PR00725">
    <property type="entry name" value="DADACBPTASE1"/>
</dbReference>
<feature type="binding site" evidence="8">
    <location>
        <position position="227"/>
    </location>
    <ligand>
        <name>substrate</name>
    </ligand>
</feature>
<evidence type="ECO:0000256" key="5">
    <source>
        <dbReference type="ARBA" id="ARBA00022984"/>
    </source>
</evidence>
<keyword evidence="13" id="KW-1185">Reference proteome</keyword>
<evidence type="ECO:0000256" key="8">
    <source>
        <dbReference type="PIRSR" id="PIRSR618044-2"/>
    </source>
</evidence>
<dbReference type="AlphaFoldDB" id="A0A9X2WJL9"/>
<dbReference type="PANTHER" id="PTHR21581:SF26">
    <property type="entry name" value="D-ALANYL-D-ALANINE ENDOPEPTIDASE"/>
    <property type="match status" value="1"/>
</dbReference>
<dbReference type="InterPro" id="IPR018044">
    <property type="entry name" value="Peptidase_S11"/>
</dbReference>
<feature type="active site" description="Acyl-ester intermediate" evidence="7">
    <location>
        <position position="63"/>
    </location>
</feature>
<evidence type="ECO:0000256" key="7">
    <source>
        <dbReference type="PIRSR" id="PIRSR618044-1"/>
    </source>
</evidence>
<dbReference type="GO" id="GO:0008360">
    <property type="term" value="P:regulation of cell shape"/>
    <property type="evidence" value="ECO:0007669"/>
    <property type="project" value="UniProtKB-KW"/>
</dbReference>
<feature type="active site" description="Proton acceptor" evidence="7">
    <location>
        <position position="66"/>
    </location>
</feature>
<dbReference type="SUPFAM" id="SSF56601">
    <property type="entry name" value="beta-lactamase/transpeptidase-like"/>
    <property type="match status" value="1"/>
</dbReference>
<dbReference type="PANTHER" id="PTHR21581">
    <property type="entry name" value="D-ALANYL-D-ALANINE CARBOXYPEPTIDASE"/>
    <property type="match status" value="1"/>
</dbReference>
<protein>
    <submittedName>
        <fullName evidence="12">D-alanyl-D-alanine endopeptidase</fullName>
        <ecNumber evidence="12">3.4.21.-</ecNumber>
    </submittedName>
</protein>
<dbReference type="RefSeq" id="WP_261297005.1">
    <property type="nucleotide sequence ID" value="NZ_JAMTCD010000002.1"/>
</dbReference>
<evidence type="ECO:0000256" key="10">
    <source>
        <dbReference type="SAM" id="SignalP"/>
    </source>
</evidence>
<keyword evidence="6" id="KW-0961">Cell wall biogenesis/degradation</keyword>
<comment type="caution">
    <text evidence="12">The sequence shown here is derived from an EMBL/GenBank/DDBJ whole genome shotgun (WGS) entry which is preliminary data.</text>
</comment>
<dbReference type="InterPro" id="IPR001967">
    <property type="entry name" value="Peptidase_S11_N"/>
</dbReference>
<reference evidence="12" key="1">
    <citation type="journal article" date="2023" name="Int. J. Syst. Evol. Microbiol.">
        <title>&lt;i&gt;Shewanella septentrionalis&lt;/i&gt; sp. nov. and &lt;i&gt;Shewanella holmiensis&lt;/i&gt; sp. nov., isolated from Baltic Sea water and sediments.</title>
        <authorList>
            <person name="Martin-Rodriguez A.J."/>
            <person name="Thorell K."/>
            <person name="Joffre E."/>
            <person name="Jensie-Markopoulos S."/>
            <person name="Moore E.R.B."/>
            <person name="Sjoling A."/>
        </authorList>
    </citation>
    <scope>NUCLEOTIDE SEQUENCE</scope>
    <source>
        <strain evidence="12">SP1S2-7</strain>
    </source>
</reference>
<dbReference type="EMBL" id="JAMTCD010000002">
    <property type="protein sequence ID" value="MCT7940558.1"/>
    <property type="molecule type" value="Genomic_DNA"/>
</dbReference>
<comment type="similarity">
    <text evidence="1 9">Belongs to the peptidase S11 family.</text>
</comment>
<dbReference type="InterPro" id="IPR012338">
    <property type="entry name" value="Beta-lactam/transpept-like"/>
</dbReference>
<sequence>MPFKAVCSTVILLASLSAIVVAAKPVATSEQQELAAGSAMLVDLKTNEVLYSSNINQQVPIASVTKLMTAMVVLDAKLPLDEMISVDISDAKIMRNVHSRVRVGSVVSRETMMLLTLMSSENRAATALAHHYPGGYFAFINAMNAKAKALGMDQTHYAEPTGLSADNVSSARDLIILLQESQKYPLLGKLSSTPKKHVIFSSPRYKLDFYNTNKLVSKDSWNIALTKTGYTSKAGHCLIMLTEMNKRKVAFVVLDAFGKYTHMADANRLKKWLETGKATPIPASAKAYKSQKQSS</sequence>
<evidence type="ECO:0000259" key="11">
    <source>
        <dbReference type="Pfam" id="PF00768"/>
    </source>
</evidence>
<name>A0A9X2WJL9_9GAMM</name>
<keyword evidence="4" id="KW-0133">Cell shape</keyword>
<dbReference type="GO" id="GO:0009252">
    <property type="term" value="P:peptidoglycan biosynthetic process"/>
    <property type="evidence" value="ECO:0007669"/>
    <property type="project" value="UniProtKB-KW"/>
</dbReference>
<dbReference type="GO" id="GO:0006508">
    <property type="term" value="P:proteolysis"/>
    <property type="evidence" value="ECO:0007669"/>
    <property type="project" value="InterPro"/>
</dbReference>
<feature type="domain" description="Peptidase S11 D-alanyl-D-alanine carboxypeptidase A N-terminal" evidence="11">
    <location>
        <begin position="28"/>
        <end position="257"/>
    </location>
</feature>